<dbReference type="InterPro" id="IPR024534">
    <property type="entry name" value="JetD_C"/>
</dbReference>
<feature type="domain" description="Wadjet protein JetD C-terminal" evidence="1">
    <location>
        <begin position="1"/>
        <end position="62"/>
    </location>
</feature>
<protein>
    <submittedName>
        <fullName evidence="2">Wadjet anti-phage system protein JetD domain-containing protein</fullName>
    </submittedName>
</protein>
<keyword evidence="3" id="KW-1185">Reference proteome</keyword>
<reference evidence="2 3" key="1">
    <citation type="submission" date="2024-09" db="EMBL/GenBank/DDBJ databases">
        <authorList>
            <person name="Sun Q."/>
            <person name="Mori K."/>
        </authorList>
    </citation>
    <scope>NUCLEOTIDE SEQUENCE [LARGE SCALE GENOMIC DNA]</scope>
    <source>
        <strain evidence="2 3">CCM 7659</strain>
    </source>
</reference>
<evidence type="ECO:0000313" key="2">
    <source>
        <dbReference type="EMBL" id="MFB9259810.1"/>
    </source>
</evidence>
<comment type="caution">
    <text evidence="2">The sequence shown here is derived from an EMBL/GenBank/DDBJ whole genome shotgun (WGS) entry which is preliminary data.</text>
</comment>
<evidence type="ECO:0000313" key="3">
    <source>
        <dbReference type="Proteomes" id="UP001589700"/>
    </source>
</evidence>
<sequence>MDSVTLQEHRERWGSEATPTNAALSALTPAEAAVYDDLVSDRFGDRVRLEQERISWDWVLDHLPYRTD</sequence>
<dbReference type="Pfam" id="PF09983">
    <property type="entry name" value="JetD_C"/>
    <property type="match status" value="1"/>
</dbReference>
<dbReference type="EMBL" id="JBHMDY010000004">
    <property type="protein sequence ID" value="MFB9259810.1"/>
    <property type="molecule type" value="Genomic_DNA"/>
</dbReference>
<evidence type="ECO:0000259" key="1">
    <source>
        <dbReference type="Pfam" id="PF09983"/>
    </source>
</evidence>
<accession>A0ABV5JSC0</accession>
<organism evidence="2 3">
    <name type="scientific">Dietzia aerolata</name>
    <dbReference type="NCBI Taxonomy" id="595984"/>
    <lineage>
        <taxon>Bacteria</taxon>
        <taxon>Bacillati</taxon>
        <taxon>Actinomycetota</taxon>
        <taxon>Actinomycetes</taxon>
        <taxon>Mycobacteriales</taxon>
        <taxon>Dietziaceae</taxon>
        <taxon>Dietzia</taxon>
    </lineage>
</organism>
<dbReference type="RefSeq" id="WP_277815130.1">
    <property type="nucleotide sequence ID" value="NZ_JBHMDY010000004.1"/>
</dbReference>
<proteinExistence type="predicted"/>
<dbReference type="Proteomes" id="UP001589700">
    <property type="component" value="Unassembled WGS sequence"/>
</dbReference>
<gene>
    <name evidence="2" type="ORF">ACFFVD_08350</name>
</gene>
<name>A0ABV5JSC0_9ACTN</name>